<evidence type="ECO:0000256" key="9">
    <source>
        <dbReference type="HAMAP-Rule" id="MF_00123"/>
    </source>
</evidence>
<dbReference type="Proteomes" id="UP000824165">
    <property type="component" value="Unassembled WGS sequence"/>
</dbReference>
<dbReference type="EMBL" id="DVLU01000051">
    <property type="protein sequence ID" value="HIT85299.1"/>
    <property type="molecule type" value="Genomic_DNA"/>
</dbReference>
<dbReference type="CDD" id="cd00671">
    <property type="entry name" value="ArgRS_core"/>
    <property type="match status" value="1"/>
</dbReference>
<evidence type="ECO:0000256" key="8">
    <source>
        <dbReference type="ARBA" id="ARBA00049339"/>
    </source>
</evidence>
<evidence type="ECO:0000256" key="2">
    <source>
        <dbReference type="ARBA" id="ARBA00022490"/>
    </source>
</evidence>
<dbReference type="SUPFAM" id="SSF47323">
    <property type="entry name" value="Anticodon-binding domain of a subclass of class I aminoacyl-tRNA synthetases"/>
    <property type="match status" value="1"/>
</dbReference>
<dbReference type="PANTHER" id="PTHR11956:SF5">
    <property type="entry name" value="ARGININE--TRNA LIGASE, CYTOPLASMIC"/>
    <property type="match status" value="1"/>
</dbReference>
<evidence type="ECO:0000256" key="6">
    <source>
        <dbReference type="ARBA" id="ARBA00022917"/>
    </source>
</evidence>
<keyword evidence="5 9" id="KW-0067">ATP-binding</keyword>
<evidence type="ECO:0000256" key="7">
    <source>
        <dbReference type="ARBA" id="ARBA00023146"/>
    </source>
</evidence>
<dbReference type="GO" id="GO:0005737">
    <property type="term" value="C:cytoplasm"/>
    <property type="evidence" value="ECO:0007669"/>
    <property type="project" value="UniProtKB-SubCell"/>
</dbReference>
<feature type="domain" description="DALR anticodon binding" evidence="11">
    <location>
        <begin position="449"/>
        <end position="566"/>
    </location>
</feature>
<evidence type="ECO:0000313" key="14">
    <source>
        <dbReference type="Proteomes" id="UP000824165"/>
    </source>
</evidence>
<keyword evidence="6 9" id="KW-0648">Protein biosynthesis</keyword>
<evidence type="ECO:0000313" key="13">
    <source>
        <dbReference type="EMBL" id="HIT85299.1"/>
    </source>
</evidence>
<evidence type="ECO:0000256" key="1">
    <source>
        <dbReference type="ARBA" id="ARBA00005594"/>
    </source>
</evidence>
<dbReference type="InterPro" id="IPR035684">
    <property type="entry name" value="ArgRS_core"/>
</dbReference>
<dbReference type="FunFam" id="3.40.50.620:FF:000116">
    <property type="entry name" value="Arginine--tRNA ligase"/>
    <property type="match status" value="1"/>
</dbReference>
<dbReference type="Pfam" id="PF05746">
    <property type="entry name" value="DALR_1"/>
    <property type="match status" value="1"/>
</dbReference>
<evidence type="ECO:0000259" key="12">
    <source>
        <dbReference type="SMART" id="SM01016"/>
    </source>
</evidence>
<dbReference type="EC" id="6.1.1.19" evidence="9"/>
<dbReference type="SUPFAM" id="SSF52374">
    <property type="entry name" value="Nucleotidylyl transferase"/>
    <property type="match status" value="1"/>
</dbReference>
<dbReference type="Pfam" id="PF03485">
    <property type="entry name" value="Arg_tRNA_synt_N"/>
    <property type="match status" value="1"/>
</dbReference>
<dbReference type="Pfam" id="PF00750">
    <property type="entry name" value="tRNA-synt_1d"/>
    <property type="match status" value="1"/>
</dbReference>
<protein>
    <recommendedName>
        <fullName evidence="9">Arginine--tRNA ligase</fullName>
        <ecNumber evidence="9">6.1.1.19</ecNumber>
    </recommendedName>
    <alternativeName>
        <fullName evidence="9">Arginyl-tRNA synthetase</fullName>
        <shortName evidence="9">ArgRS</shortName>
    </alternativeName>
</protein>
<dbReference type="InterPro" id="IPR014729">
    <property type="entry name" value="Rossmann-like_a/b/a_fold"/>
</dbReference>
<dbReference type="PRINTS" id="PR01038">
    <property type="entry name" value="TRNASYNTHARG"/>
</dbReference>
<dbReference type="InterPro" id="IPR009080">
    <property type="entry name" value="tRNAsynth_Ia_anticodon-bd"/>
</dbReference>
<dbReference type="GO" id="GO:0004814">
    <property type="term" value="F:arginine-tRNA ligase activity"/>
    <property type="evidence" value="ECO:0007669"/>
    <property type="project" value="UniProtKB-UniRule"/>
</dbReference>
<dbReference type="Gene3D" id="3.40.50.620">
    <property type="entry name" value="HUPs"/>
    <property type="match status" value="1"/>
</dbReference>
<evidence type="ECO:0000259" key="11">
    <source>
        <dbReference type="SMART" id="SM00836"/>
    </source>
</evidence>
<accession>A0A9D1H4Y7</accession>
<dbReference type="InterPro" id="IPR036695">
    <property type="entry name" value="Arg-tRNA-synth_N_sf"/>
</dbReference>
<dbReference type="HAMAP" id="MF_00123">
    <property type="entry name" value="Arg_tRNA_synth"/>
    <property type="match status" value="1"/>
</dbReference>
<dbReference type="InterPro" id="IPR005148">
    <property type="entry name" value="Arg-tRNA-synth_N"/>
</dbReference>
<dbReference type="SUPFAM" id="SSF55190">
    <property type="entry name" value="Arginyl-tRNA synthetase (ArgRS), N-terminal 'additional' domain"/>
    <property type="match status" value="1"/>
</dbReference>
<comment type="subcellular location">
    <subcellularLocation>
        <location evidence="9">Cytoplasm</location>
    </subcellularLocation>
</comment>
<dbReference type="PANTHER" id="PTHR11956">
    <property type="entry name" value="ARGINYL-TRNA SYNTHETASE"/>
    <property type="match status" value="1"/>
</dbReference>
<name>A0A9D1H4Y7_9FIRM</name>
<dbReference type="GO" id="GO:0006420">
    <property type="term" value="P:arginyl-tRNA aminoacylation"/>
    <property type="evidence" value="ECO:0007669"/>
    <property type="project" value="UniProtKB-UniRule"/>
</dbReference>
<dbReference type="PROSITE" id="PS00178">
    <property type="entry name" value="AA_TRNA_LIGASE_I"/>
    <property type="match status" value="1"/>
</dbReference>
<dbReference type="InterPro" id="IPR008909">
    <property type="entry name" value="DALR_anticod-bd"/>
</dbReference>
<keyword evidence="7 9" id="KW-0030">Aminoacyl-tRNA synthetase</keyword>
<keyword evidence="3 9" id="KW-0436">Ligase</keyword>
<dbReference type="InterPro" id="IPR001412">
    <property type="entry name" value="aa-tRNA-synth_I_CS"/>
</dbReference>
<dbReference type="SMART" id="SM01016">
    <property type="entry name" value="Arg_tRNA_synt_N"/>
    <property type="match status" value="1"/>
</dbReference>
<evidence type="ECO:0000256" key="10">
    <source>
        <dbReference type="RuleBase" id="RU363038"/>
    </source>
</evidence>
<comment type="subunit">
    <text evidence="9">Monomer.</text>
</comment>
<comment type="catalytic activity">
    <reaction evidence="8 9">
        <text>tRNA(Arg) + L-arginine + ATP = L-arginyl-tRNA(Arg) + AMP + diphosphate</text>
        <dbReference type="Rhea" id="RHEA:20301"/>
        <dbReference type="Rhea" id="RHEA-COMP:9658"/>
        <dbReference type="Rhea" id="RHEA-COMP:9673"/>
        <dbReference type="ChEBI" id="CHEBI:30616"/>
        <dbReference type="ChEBI" id="CHEBI:32682"/>
        <dbReference type="ChEBI" id="CHEBI:33019"/>
        <dbReference type="ChEBI" id="CHEBI:78442"/>
        <dbReference type="ChEBI" id="CHEBI:78513"/>
        <dbReference type="ChEBI" id="CHEBI:456215"/>
        <dbReference type="EC" id="6.1.1.19"/>
    </reaction>
</comment>
<comment type="caution">
    <text evidence="13">The sequence shown here is derived from an EMBL/GenBank/DDBJ whole genome shotgun (WGS) entry which is preliminary data.</text>
</comment>
<sequence length="566" mass="62940">MDFKAYVTDKIAELTGLDRTAASNAAETPPDEKMGDLAFPCFPLAKVMRKAPAAIAAELAEKFPAGGPVAKVEAAGGYLNFFFDRAEFAKDIISGINAAGEKWGSSGEGAGKTVLVEYSSPNIAKPFHIGHLFSTAVGNSLARIYKHLGYNVQSLNHLGDWGTQFGKLISAYKRWGDKAAIEKEPIKELLRIYVKFHEEAEKDPSLDDEARMYFKKLEDGDDEATSLWKYFKDLSLVEFQRVYDMLGVKFDSYNGEAFYSDKMDEVVDILREKGLLTESDGAQVVDLSELNIPPCIILKSDGATIYATRDIAAALYRHRTYDFYKNIYVVGTPQALHFKQIFAVMKKAGWDWSSGCTHVNFGLVKLPGKAMSTRHGDVVFLEDVLNESIEKTRAIIESSSPDASDIDEKSKKIGIGAILYTFLKNSREKDIVFSWESMLDFEGESAPYCQYSYARGRSILRRAEGIDWSDADMSLAASDEEYSLVKQLGLYGDAVKAAADKNEPFLVNRYVTNLAKLFNKFYNTNPILKDDVDIETKKARLAIVDAACTVIKSALYMLGIETVESM</sequence>
<dbReference type="NCBIfam" id="TIGR00456">
    <property type="entry name" value="argS"/>
    <property type="match status" value="1"/>
</dbReference>
<dbReference type="InterPro" id="IPR001278">
    <property type="entry name" value="Arg-tRNA-ligase"/>
</dbReference>
<organism evidence="13 14">
    <name type="scientific">Candidatus Ornithomonoglobus intestinigallinarum</name>
    <dbReference type="NCBI Taxonomy" id="2840894"/>
    <lineage>
        <taxon>Bacteria</taxon>
        <taxon>Bacillati</taxon>
        <taxon>Bacillota</taxon>
        <taxon>Clostridia</taxon>
        <taxon>Candidatus Ornithomonoglobus</taxon>
    </lineage>
</organism>
<evidence type="ECO:0000256" key="4">
    <source>
        <dbReference type="ARBA" id="ARBA00022741"/>
    </source>
</evidence>
<reference evidence="13" key="2">
    <citation type="journal article" date="2021" name="PeerJ">
        <title>Extensive microbial diversity within the chicken gut microbiome revealed by metagenomics and culture.</title>
        <authorList>
            <person name="Gilroy R."/>
            <person name="Ravi A."/>
            <person name="Getino M."/>
            <person name="Pursley I."/>
            <person name="Horton D.L."/>
            <person name="Alikhan N.F."/>
            <person name="Baker D."/>
            <person name="Gharbi K."/>
            <person name="Hall N."/>
            <person name="Watson M."/>
            <person name="Adriaenssens E.M."/>
            <person name="Foster-Nyarko E."/>
            <person name="Jarju S."/>
            <person name="Secka A."/>
            <person name="Antonio M."/>
            <person name="Oren A."/>
            <person name="Chaudhuri R.R."/>
            <person name="La Ragione R."/>
            <person name="Hildebrand F."/>
            <person name="Pallen M.J."/>
        </authorList>
    </citation>
    <scope>NUCLEOTIDE SEQUENCE</scope>
    <source>
        <strain evidence="13">CHK181-108</strain>
    </source>
</reference>
<feature type="short sequence motif" description="'HIGH' region" evidence="9">
    <location>
        <begin position="121"/>
        <end position="131"/>
    </location>
</feature>
<dbReference type="Gene3D" id="3.30.1360.70">
    <property type="entry name" value="Arginyl tRNA synthetase N-terminal domain"/>
    <property type="match status" value="1"/>
</dbReference>
<comment type="similarity">
    <text evidence="1 9 10">Belongs to the class-I aminoacyl-tRNA synthetase family.</text>
</comment>
<dbReference type="SMART" id="SM00836">
    <property type="entry name" value="DALR_1"/>
    <property type="match status" value="1"/>
</dbReference>
<feature type="domain" description="Arginyl tRNA synthetase N-terminal" evidence="12">
    <location>
        <begin position="1"/>
        <end position="83"/>
    </location>
</feature>
<proteinExistence type="inferred from homology"/>
<dbReference type="AlphaFoldDB" id="A0A9D1H4Y7"/>
<gene>
    <name evidence="9" type="primary">argS</name>
    <name evidence="13" type="ORF">IAA60_05265</name>
</gene>
<evidence type="ECO:0000256" key="5">
    <source>
        <dbReference type="ARBA" id="ARBA00022840"/>
    </source>
</evidence>
<keyword evidence="4 9" id="KW-0547">Nucleotide-binding</keyword>
<reference evidence="13" key="1">
    <citation type="submission" date="2020-10" db="EMBL/GenBank/DDBJ databases">
        <authorList>
            <person name="Gilroy R."/>
        </authorList>
    </citation>
    <scope>NUCLEOTIDE SEQUENCE</scope>
    <source>
        <strain evidence="13">CHK181-108</strain>
    </source>
</reference>
<keyword evidence="2 9" id="KW-0963">Cytoplasm</keyword>
<evidence type="ECO:0000256" key="3">
    <source>
        <dbReference type="ARBA" id="ARBA00022598"/>
    </source>
</evidence>
<dbReference type="Gene3D" id="1.10.730.10">
    <property type="entry name" value="Isoleucyl-tRNA Synthetase, Domain 1"/>
    <property type="match status" value="1"/>
</dbReference>
<dbReference type="CDD" id="cd07956">
    <property type="entry name" value="Anticodon_Ia_Arg"/>
    <property type="match status" value="1"/>
</dbReference>
<dbReference type="GO" id="GO:0005524">
    <property type="term" value="F:ATP binding"/>
    <property type="evidence" value="ECO:0007669"/>
    <property type="project" value="UniProtKB-UniRule"/>
</dbReference>